<dbReference type="PANTHER" id="PTHR38696">
    <property type="entry name" value="MEDIATOR OF RNA POLYMERASE II TRANSCRIPTION SUBUNIT 13"/>
    <property type="match status" value="1"/>
</dbReference>
<feature type="compositionally biased region" description="Basic and acidic residues" evidence="1">
    <location>
        <begin position="308"/>
        <end position="322"/>
    </location>
</feature>
<keyword evidence="3" id="KW-1185">Reference proteome</keyword>
<evidence type="ECO:0000313" key="2">
    <source>
        <dbReference type="EMBL" id="KIJ45136.1"/>
    </source>
</evidence>
<dbReference type="OrthoDB" id="3358646at2759"/>
<feature type="compositionally biased region" description="Basic and acidic residues" evidence="1">
    <location>
        <begin position="415"/>
        <end position="431"/>
    </location>
</feature>
<protein>
    <submittedName>
        <fullName evidence="2">Uncharacterized protein</fullName>
    </submittedName>
</protein>
<name>A0A0C9W2B0_SPHS4</name>
<feature type="region of interest" description="Disordered" evidence="1">
    <location>
        <begin position="275"/>
        <end position="364"/>
    </location>
</feature>
<dbReference type="HOGENOM" id="CLU_015890_0_0_1"/>
<feature type="compositionally biased region" description="Low complexity" evidence="1">
    <location>
        <begin position="385"/>
        <end position="397"/>
    </location>
</feature>
<feature type="compositionally biased region" description="Basic and acidic residues" evidence="1">
    <location>
        <begin position="286"/>
        <end position="298"/>
    </location>
</feature>
<dbReference type="Proteomes" id="UP000054279">
    <property type="component" value="Unassembled WGS sequence"/>
</dbReference>
<organism evidence="2 3">
    <name type="scientific">Sphaerobolus stellatus (strain SS14)</name>
    <dbReference type="NCBI Taxonomy" id="990650"/>
    <lineage>
        <taxon>Eukaryota</taxon>
        <taxon>Fungi</taxon>
        <taxon>Dikarya</taxon>
        <taxon>Basidiomycota</taxon>
        <taxon>Agaricomycotina</taxon>
        <taxon>Agaricomycetes</taxon>
        <taxon>Phallomycetidae</taxon>
        <taxon>Geastrales</taxon>
        <taxon>Sphaerobolaceae</taxon>
        <taxon>Sphaerobolus</taxon>
    </lineage>
</organism>
<dbReference type="AlphaFoldDB" id="A0A0C9W2B0"/>
<feature type="compositionally biased region" description="Basic residues" evidence="1">
    <location>
        <begin position="738"/>
        <end position="747"/>
    </location>
</feature>
<gene>
    <name evidence="2" type="ORF">M422DRAFT_67289</name>
</gene>
<evidence type="ECO:0000313" key="3">
    <source>
        <dbReference type="Proteomes" id="UP000054279"/>
    </source>
</evidence>
<dbReference type="EMBL" id="KN837113">
    <property type="protein sequence ID" value="KIJ45136.1"/>
    <property type="molecule type" value="Genomic_DNA"/>
</dbReference>
<dbReference type="PANTHER" id="PTHR38696:SF1">
    <property type="entry name" value="MEDIATOR OF RNA POLYMERASE II TRANSCRIPTION SUBUNIT 13"/>
    <property type="match status" value="1"/>
</dbReference>
<proteinExistence type="predicted"/>
<feature type="compositionally biased region" description="Basic and acidic residues" evidence="1">
    <location>
        <begin position="634"/>
        <end position="653"/>
    </location>
</feature>
<accession>A0A0C9W2B0</accession>
<feature type="region of interest" description="Disordered" evidence="1">
    <location>
        <begin position="383"/>
        <end position="510"/>
    </location>
</feature>
<feature type="region of interest" description="Disordered" evidence="1">
    <location>
        <begin position="591"/>
        <end position="611"/>
    </location>
</feature>
<reference evidence="2 3" key="1">
    <citation type="submission" date="2014-06" db="EMBL/GenBank/DDBJ databases">
        <title>Evolutionary Origins and Diversification of the Mycorrhizal Mutualists.</title>
        <authorList>
            <consortium name="DOE Joint Genome Institute"/>
            <consortium name="Mycorrhizal Genomics Consortium"/>
            <person name="Kohler A."/>
            <person name="Kuo A."/>
            <person name="Nagy L.G."/>
            <person name="Floudas D."/>
            <person name="Copeland A."/>
            <person name="Barry K.W."/>
            <person name="Cichocki N."/>
            <person name="Veneault-Fourrey C."/>
            <person name="LaButti K."/>
            <person name="Lindquist E.A."/>
            <person name="Lipzen A."/>
            <person name="Lundell T."/>
            <person name="Morin E."/>
            <person name="Murat C."/>
            <person name="Riley R."/>
            <person name="Ohm R."/>
            <person name="Sun H."/>
            <person name="Tunlid A."/>
            <person name="Henrissat B."/>
            <person name="Grigoriev I.V."/>
            <person name="Hibbett D.S."/>
            <person name="Martin F."/>
        </authorList>
    </citation>
    <scope>NUCLEOTIDE SEQUENCE [LARGE SCALE GENOMIC DNA]</scope>
    <source>
        <strain evidence="2 3">SS14</strain>
    </source>
</reference>
<feature type="compositionally biased region" description="Polar residues" evidence="1">
    <location>
        <begin position="665"/>
        <end position="682"/>
    </location>
</feature>
<sequence length="784" mass="84947">MTSPTLPNPPNVISPFVSSPTGSSFVPRREFALQPVHQPSSFALLAFSSNNVIRLSNFPPVVVGDLRTRLGNIVGLHSFRENAEQTLCELVLTGKPWSNNKSLSTEVLIVQVFSIVLLHGYAILSQLHYGKEHNDRLTFAFTKLDMQDTRQTLIPFALSFTSSTSLRVVCSPLHATPAILQSVRGAWPRGVLSEKKIGEHCYEFKLKGYSWFQEDTFADDALAHMLTLLTSLDKHNWTFITSVALSSNHSRNRDLWMFAGPSSSMPRQAGIRPATPVNLGSPLKPSVHEPIIDRREGSGDSDMADAAEAFHHHARSATESRVEIPAQSSPERTIQAAHARSASDTPTLLRKKGPPKPLTSSHHVKHGLNADESIPELLGADLAASSPEEPSSGQQSPHTPLGDPPRHSLVSLPEAVDHRDNQDDEDSKRESAAGFGGNVSSNVPDMATPPLLGPTAFRRSGSDDYRNSILSDGTRRSFDVPLTWIPNDQGMSSSGSNNELQQGDKQGDDAAISKRLSPSAFPEAVDERRQSLLTTTTQTTGPLPPGAWLNTPTVEAANPIPEEGLLDPNSAVSLEPRHSIIVSRSPIIVHPELPDDHKTHPSSPRRKSETGVVGLVSELARITPTEPLPNGTVVDKETQANKRPHETVQKRIAEGSWVVVGDSPDMSQPSTAAIGNATSPASPVQEYGVEPSGSQTTEIPVDGGSRPASPRSRRNTPSKSEETIMSARKERSMFGRLLSRRGGSRRGKTADVYEDSDKEKSASKLKKSGNILPTIRSGRRVSVD</sequence>
<feature type="compositionally biased region" description="Basic and acidic residues" evidence="1">
    <location>
        <begin position="748"/>
        <end position="762"/>
    </location>
</feature>
<feature type="region of interest" description="Disordered" evidence="1">
    <location>
        <begin position="624"/>
        <end position="784"/>
    </location>
</feature>
<feature type="compositionally biased region" description="Polar residues" evidence="1">
    <location>
        <begin position="489"/>
        <end position="504"/>
    </location>
</feature>
<evidence type="ECO:0000256" key="1">
    <source>
        <dbReference type="SAM" id="MobiDB-lite"/>
    </source>
</evidence>
<feature type="compositionally biased region" description="Basic and acidic residues" evidence="1">
    <location>
        <begin position="719"/>
        <end position="733"/>
    </location>
</feature>